<keyword evidence="4" id="KW-1185">Reference proteome</keyword>
<protein>
    <submittedName>
        <fullName evidence="3">SRPBCC domain-containing protein</fullName>
    </submittedName>
</protein>
<comment type="similarity">
    <text evidence="1">Belongs to the AHA1 family.</text>
</comment>
<feature type="domain" description="Activator of Hsp90 ATPase homologue 1/2-like C-terminal" evidence="2">
    <location>
        <begin position="13"/>
        <end position="135"/>
    </location>
</feature>
<dbReference type="RefSeq" id="WP_407592483.1">
    <property type="nucleotide sequence ID" value="NZ_JBHDIY010000002.1"/>
</dbReference>
<evidence type="ECO:0000313" key="3">
    <source>
        <dbReference type="EMBL" id="MFL4470635.1"/>
    </source>
</evidence>
<dbReference type="Gene3D" id="3.30.530.20">
    <property type="match status" value="1"/>
</dbReference>
<name>A0ABW8UU28_9RHOB</name>
<reference evidence="3 4" key="1">
    <citation type="submission" date="2024-08" db="EMBL/GenBank/DDBJ databases">
        <title>Tateyamaria sp. nov., isolated from marine algae.</title>
        <authorList>
            <person name="Choi B.J."/>
            <person name="Kim J.M."/>
            <person name="Lee J.K."/>
            <person name="Choi D.G."/>
            <person name="Bayburt H."/>
            <person name="Baek J.H."/>
            <person name="Han D.M."/>
            <person name="Jeon C.O."/>
        </authorList>
    </citation>
    <scope>NUCLEOTIDE SEQUENCE [LARGE SCALE GENOMIC DNA]</scope>
    <source>
        <strain evidence="3 4">KMU-156</strain>
    </source>
</reference>
<dbReference type="SUPFAM" id="SSF55961">
    <property type="entry name" value="Bet v1-like"/>
    <property type="match status" value="1"/>
</dbReference>
<evidence type="ECO:0000256" key="1">
    <source>
        <dbReference type="ARBA" id="ARBA00006817"/>
    </source>
</evidence>
<dbReference type="EMBL" id="JBHDIY010000002">
    <property type="protein sequence ID" value="MFL4470635.1"/>
    <property type="molecule type" value="Genomic_DNA"/>
</dbReference>
<dbReference type="InterPro" id="IPR013538">
    <property type="entry name" value="ASHA1/2-like_C"/>
</dbReference>
<dbReference type="CDD" id="cd07814">
    <property type="entry name" value="SRPBCC_CalC_Aha1-like"/>
    <property type="match status" value="1"/>
</dbReference>
<comment type="caution">
    <text evidence="3">The sequence shown here is derived from an EMBL/GenBank/DDBJ whole genome shotgun (WGS) entry which is preliminary data.</text>
</comment>
<accession>A0ABW8UU28</accession>
<evidence type="ECO:0000259" key="2">
    <source>
        <dbReference type="Pfam" id="PF08327"/>
    </source>
</evidence>
<proteinExistence type="inferred from homology"/>
<evidence type="ECO:0000313" key="4">
    <source>
        <dbReference type="Proteomes" id="UP001627408"/>
    </source>
</evidence>
<sequence length="139" mass="15448">MTDTTLRKTIYLKAPRELVWAYLTQPEHLAKWFHAPKTPLAEGEKLEMFGTTSGDLLIWGNVIAAKEPETLEYTFTVGPMGDAVSTVKWTLTEVSGGTQLSLEHEGLPQGAEAFGLTLALDKGWDDHFMQMRAALHDDD</sequence>
<organism evidence="3 4">
    <name type="scientific">Tateyamaria armeniaca</name>
    <dbReference type="NCBI Taxonomy" id="2518930"/>
    <lineage>
        <taxon>Bacteria</taxon>
        <taxon>Pseudomonadati</taxon>
        <taxon>Pseudomonadota</taxon>
        <taxon>Alphaproteobacteria</taxon>
        <taxon>Rhodobacterales</taxon>
        <taxon>Roseobacteraceae</taxon>
        <taxon>Tateyamaria</taxon>
    </lineage>
</organism>
<dbReference type="Pfam" id="PF08327">
    <property type="entry name" value="AHSA1"/>
    <property type="match status" value="1"/>
</dbReference>
<dbReference type="Proteomes" id="UP001627408">
    <property type="component" value="Unassembled WGS sequence"/>
</dbReference>
<gene>
    <name evidence="3" type="ORF">ACERZ8_12365</name>
</gene>
<dbReference type="InterPro" id="IPR023393">
    <property type="entry name" value="START-like_dom_sf"/>
</dbReference>